<dbReference type="InterPro" id="IPR013653">
    <property type="entry name" value="GCN5-like_dom"/>
</dbReference>
<keyword evidence="3" id="KW-1185">Reference proteome</keyword>
<gene>
    <name evidence="2" type="ORF">PVAND_001369</name>
</gene>
<dbReference type="GO" id="GO:0016747">
    <property type="term" value="F:acyltransferase activity, transferring groups other than amino-acyl groups"/>
    <property type="evidence" value="ECO:0007669"/>
    <property type="project" value="InterPro"/>
</dbReference>
<comment type="caution">
    <text evidence="2">The sequence shown here is derived from an EMBL/GenBank/DDBJ whole genome shotgun (WGS) entry which is preliminary data.</text>
</comment>
<reference evidence="2" key="1">
    <citation type="submission" date="2021-03" db="EMBL/GenBank/DDBJ databases">
        <title>Chromosome level genome of the anhydrobiotic midge Polypedilum vanderplanki.</title>
        <authorList>
            <person name="Yoshida Y."/>
            <person name="Kikawada T."/>
            <person name="Gusev O."/>
        </authorList>
    </citation>
    <scope>NUCLEOTIDE SEQUENCE</scope>
    <source>
        <strain evidence="2">NIAS01</strain>
        <tissue evidence="2">Whole body or cell culture</tissue>
    </source>
</reference>
<dbReference type="PANTHER" id="PTHR20958">
    <property type="entry name" value="GLYCINE N-ACYLTRANSFERASE-LIKE PROTEIN"/>
    <property type="match status" value="1"/>
</dbReference>
<sequence>MNKLTRISLQNLQALKQMYSADRVKNVVTINAITNILDRIEKTPDLEERVEFLSLSDSWKQNGTLLIKNDSRIYFNTLENSPYESVKNALDEIKIKDEITFVSISDKFRPILKDFLWYNGLETTFEQGTVGYFMSKEDIKSLPDPILPKDLEFRPLSLDNVDEINKEMPREGGDNLDYIKNTILQKETIGIFEKSSNELLGWCLAMDYCSLGMGVVKSNLKRSGLGTCLIFKLSKQIAAKKNIDLNGNVIHGHPTSHKFIQKLGGRKFDTFTWLTAKPKMLEGASRFGLFQIVY</sequence>
<accession>A0A9J6BMR8</accession>
<organism evidence="2 3">
    <name type="scientific">Polypedilum vanderplanki</name>
    <name type="common">Sleeping chironomid midge</name>
    <dbReference type="NCBI Taxonomy" id="319348"/>
    <lineage>
        <taxon>Eukaryota</taxon>
        <taxon>Metazoa</taxon>
        <taxon>Ecdysozoa</taxon>
        <taxon>Arthropoda</taxon>
        <taxon>Hexapoda</taxon>
        <taxon>Insecta</taxon>
        <taxon>Pterygota</taxon>
        <taxon>Neoptera</taxon>
        <taxon>Endopterygota</taxon>
        <taxon>Diptera</taxon>
        <taxon>Nematocera</taxon>
        <taxon>Chironomoidea</taxon>
        <taxon>Chironomidae</taxon>
        <taxon>Chironominae</taxon>
        <taxon>Polypedilum</taxon>
        <taxon>Polypedilum</taxon>
    </lineage>
</organism>
<dbReference type="SUPFAM" id="SSF55729">
    <property type="entry name" value="Acyl-CoA N-acyltransferases (Nat)"/>
    <property type="match status" value="1"/>
</dbReference>
<dbReference type="EMBL" id="JADBJN010000003">
    <property type="protein sequence ID" value="KAG5671156.1"/>
    <property type="molecule type" value="Genomic_DNA"/>
</dbReference>
<dbReference type="AlphaFoldDB" id="A0A9J6BMR8"/>
<dbReference type="OrthoDB" id="61870at2759"/>
<dbReference type="Pfam" id="PF08445">
    <property type="entry name" value="FR47"/>
    <property type="match status" value="1"/>
</dbReference>
<evidence type="ECO:0000313" key="2">
    <source>
        <dbReference type="EMBL" id="KAG5671156.1"/>
    </source>
</evidence>
<dbReference type="InterPro" id="IPR053225">
    <property type="entry name" value="Acyl-CoA_N-acyltransferase"/>
</dbReference>
<dbReference type="Gene3D" id="3.40.630.30">
    <property type="match status" value="2"/>
</dbReference>
<protein>
    <recommendedName>
        <fullName evidence="1">GCN5-related N-acetyltransferase Rv2170-like domain-containing protein</fullName>
    </recommendedName>
</protein>
<dbReference type="InterPro" id="IPR016181">
    <property type="entry name" value="Acyl_CoA_acyltransferase"/>
</dbReference>
<name>A0A9J6BMR8_POLVA</name>
<evidence type="ECO:0000259" key="1">
    <source>
        <dbReference type="Pfam" id="PF08445"/>
    </source>
</evidence>
<proteinExistence type="predicted"/>
<dbReference type="Proteomes" id="UP001107558">
    <property type="component" value="Chromosome 3"/>
</dbReference>
<feature type="domain" description="GCN5-related N-acetyltransferase Rv2170-like" evidence="1">
    <location>
        <begin position="189"/>
        <end position="273"/>
    </location>
</feature>
<evidence type="ECO:0000313" key="3">
    <source>
        <dbReference type="Proteomes" id="UP001107558"/>
    </source>
</evidence>
<dbReference type="PANTHER" id="PTHR20958:SF10">
    <property type="entry name" value="GH05617P-RELATED"/>
    <property type="match status" value="1"/>
</dbReference>